<sequence>MKTVKVNLKKEVDTSYEITIGSSFAKEVIEKMRAEGAFFMVDENVFELYSDLFTHDNTFRFRADEHNKTHESVVAVLGFLFREGAKRDSLLSIVGGGITGDVGGFVAATYMRGISFIQMPTTLLSMVDSSVGGKTGINFRGAKNNVGAFAQPEHVYIDMDFLNTLTDEEFLNGVAEIIKYGAIFDKDFFRYLEEHREQVIARDTETLSYIVKRCCEMKAEVVRKDEKERGDRALLNFGHTFAHAIETDSHHGVKHGFAVATGMYLETDYAVRAGEADKETLEAIGRILTDYGFALSYDIDDRELFFQAMQADKKAGKKGLSLALTPSIGSGKILKNIPQQSVVDYFNNL</sequence>
<evidence type="ECO:0000256" key="10">
    <source>
        <dbReference type="ARBA" id="ARBA00022490"/>
    </source>
</evidence>
<dbReference type="KEGG" id="dap:Dacet_0060"/>
<comment type="catalytic activity">
    <reaction evidence="1">
        <text>7-phospho-2-dehydro-3-deoxy-D-arabino-heptonate = 3-dehydroquinate + phosphate</text>
        <dbReference type="Rhea" id="RHEA:21968"/>
        <dbReference type="ChEBI" id="CHEBI:32364"/>
        <dbReference type="ChEBI" id="CHEBI:43474"/>
        <dbReference type="ChEBI" id="CHEBI:58394"/>
        <dbReference type="EC" id="4.2.3.4"/>
    </reaction>
</comment>
<accession>D4H1B8</accession>
<dbReference type="CDD" id="cd08195">
    <property type="entry name" value="DHQS"/>
    <property type="match status" value="1"/>
</dbReference>
<evidence type="ECO:0000256" key="1">
    <source>
        <dbReference type="ARBA" id="ARBA00001393"/>
    </source>
</evidence>
<evidence type="ECO:0000256" key="14">
    <source>
        <dbReference type="ARBA" id="ARBA00022833"/>
    </source>
</evidence>
<evidence type="ECO:0000256" key="7">
    <source>
        <dbReference type="ARBA" id="ARBA00005412"/>
    </source>
</evidence>
<evidence type="ECO:0000256" key="4">
    <source>
        <dbReference type="ARBA" id="ARBA00003485"/>
    </source>
</evidence>
<evidence type="ECO:0000256" key="11">
    <source>
        <dbReference type="ARBA" id="ARBA00022605"/>
    </source>
</evidence>
<dbReference type="InterPro" id="IPR030963">
    <property type="entry name" value="DHQ_synth_fam"/>
</dbReference>
<keyword evidence="18" id="KW-0170">Cobalt</keyword>
<evidence type="ECO:0000256" key="16">
    <source>
        <dbReference type="ARBA" id="ARBA00023141"/>
    </source>
</evidence>
<dbReference type="AlphaFoldDB" id="D4H1B8"/>
<feature type="domain" description="3-dehydroquinate synthase N-terminal" evidence="20">
    <location>
        <begin position="61"/>
        <end position="171"/>
    </location>
</feature>
<dbReference type="GO" id="GO:0005737">
    <property type="term" value="C:cytoplasm"/>
    <property type="evidence" value="ECO:0007669"/>
    <property type="project" value="UniProtKB-SubCell"/>
</dbReference>
<keyword evidence="14" id="KW-0862">Zinc</keyword>
<comment type="similarity">
    <text evidence="7">Belongs to the sugar phosphate cyclases superfamily. Dehydroquinate synthase family.</text>
</comment>
<dbReference type="Gene3D" id="1.20.1090.10">
    <property type="entry name" value="Dehydroquinate synthase-like - alpha domain"/>
    <property type="match status" value="1"/>
</dbReference>
<evidence type="ECO:0000313" key="22">
    <source>
        <dbReference type="EMBL" id="ADD66866.1"/>
    </source>
</evidence>
<dbReference type="STRING" id="522772.Dacet_0060"/>
<dbReference type="OrthoDB" id="9806583at2"/>
<proteinExistence type="inferred from homology"/>
<comment type="subcellular location">
    <subcellularLocation>
        <location evidence="5">Cytoplasm</location>
    </subcellularLocation>
</comment>
<dbReference type="Pfam" id="PF24621">
    <property type="entry name" value="DHQS_C"/>
    <property type="match status" value="1"/>
</dbReference>
<dbReference type="InParanoid" id="D4H1B8"/>
<evidence type="ECO:0000256" key="17">
    <source>
        <dbReference type="ARBA" id="ARBA00023239"/>
    </source>
</evidence>
<dbReference type="GO" id="GO:0009423">
    <property type="term" value="P:chorismate biosynthetic process"/>
    <property type="evidence" value="ECO:0007669"/>
    <property type="project" value="UniProtKB-UniRule"/>
</dbReference>
<feature type="domain" description="3-dehydroquinate synthase C-terminal" evidence="21">
    <location>
        <begin position="173"/>
        <end position="315"/>
    </location>
</feature>
<keyword evidence="17 22" id="KW-0456">Lyase</keyword>
<dbReference type="PaxDb" id="522772-Dacet_0060"/>
<dbReference type="SUPFAM" id="SSF56796">
    <property type="entry name" value="Dehydroquinate synthase-like"/>
    <property type="match status" value="1"/>
</dbReference>
<name>D4H1B8_DENA2</name>
<dbReference type="PANTHER" id="PTHR43622">
    <property type="entry name" value="3-DEHYDROQUINATE SYNTHASE"/>
    <property type="match status" value="1"/>
</dbReference>
<dbReference type="GO" id="GO:0008652">
    <property type="term" value="P:amino acid biosynthetic process"/>
    <property type="evidence" value="ECO:0007669"/>
    <property type="project" value="UniProtKB-KW"/>
</dbReference>
<evidence type="ECO:0000256" key="12">
    <source>
        <dbReference type="ARBA" id="ARBA00022723"/>
    </source>
</evidence>
<keyword evidence="23" id="KW-1185">Reference proteome</keyword>
<keyword evidence="10" id="KW-0963">Cytoplasm</keyword>
<evidence type="ECO:0000256" key="3">
    <source>
        <dbReference type="ARBA" id="ARBA00001941"/>
    </source>
</evidence>
<evidence type="ECO:0000256" key="18">
    <source>
        <dbReference type="ARBA" id="ARBA00023285"/>
    </source>
</evidence>
<keyword evidence="16" id="KW-0057">Aromatic amino acid biosynthesis</keyword>
<dbReference type="GO" id="GO:0046872">
    <property type="term" value="F:metal ion binding"/>
    <property type="evidence" value="ECO:0007669"/>
    <property type="project" value="UniProtKB-KW"/>
</dbReference>
<dbReference type="EMBL" id="CP001968">
    <property type="protein sequence ID" value="ADD66866.1"/>
    <property type="molecule type" value="Genomic_DNA"/>
</dbReference>
<dbReference type="PANTHER" id="PTHR43622:SF7">
    <property type="entry name" value="3-DEHYDROQUINATE SYNTHASE, CHLOROPLASTIC"/>
    <property type="match status" value="1"/>
</dbReference>
<comment type="function">
    <text evidence="4">Catalyzes the conversion of 3-deoxy-D-arabino-heptulosonate 7-phosphate (DAHP) to dehydroquinate (DHQ).</text>
</comment>
<evidence type="ECO:0000259" key="21">
    <source>
        <dbReference type="Pfam" id="PF24621"/>
    </source>
</evidence>
<comment type="pathway">
    <text evidence="6">Metabolic intermediate biosynthesis; chorismate biosynthesis; chorismate from D-erythrose 4-phosphate and phosphoenolpyruvate: step 2/7.</text>
</comment>
<dbReference type="InterPro" id="IPR056179">
    <property type="entry name" value="DHQS_C"/>
</dbReference>
<dbReference type="GO" id="GO:0009073">
    <property type="term" value="P:aromatic amino acid family biosynthetic process"/>
    <property type="evidence" value="ECO:0007669"/>
    <property type="project" value="UniProtKB-KW"/>
</dbReference>
<dbReference type="InterPro" id="IPR030960">
    <property type="entry name" value="DHQS/DOIS_N"/>
</dbReference>
<dbReference type="RefSeq" id="WP_013009414.1">
    <property type="nucleotide sequence ID" value="NC_013943.1"/>
</dbReference>
<protein>
    <recommendedName>
        <fullName evidence="9 19">3-dehydroquinate synthase</fullName>
        <ecNumber evidence="8 19">4.2.3.4</ecNumber>
    </recommendedName>
</protein>
<dbReference type="GO" id="GO:0003856">
    <property type="term" value="F:3-dehydroquinate synthase activity"/>
    <property type="evidence" value="ECO:0007669"/>
    <property type="project" value="UniProtKB-UniRule"/>
</dbReference>
<evidence type="ECO:0000256" key="19">
    <source>
        <dbReference type="NCBIfam" id="TIGR01357"/>
    </source>
</evidence>
<dbReference type="EC" id="4.2.3.4" evidence="8 19"/>
<dbReference type="PIRSF" id="PIRSF001455">
    <property type="entry name" value="DHQ_synth"/>
    <property type="match status" value="1"/>
</dbReference>
<evidence type="ECO:0000256" key="8">
    <source>
        <dbReference type="ARBA" id="ARBA00013031"/>
    </source>
</evidence>
<evidence type="ECO:0000313" key="23">
    <source>
        <dbReference type="Proteomes" id="UP000002012"/>
    </source>
</evidence>
<evidence type="ECO:0000256" key="9">
    <source>
        <dbReference type="ARBA" id="ARBA00017684"/>
    </source>
</evidence>
<evidence type="ECO:0000256" key="13">
    <source>
        <dbReference type="ARBA" id="ARBA00022741"/>
    </source>
</evidence>
<dbReference type="HOGENOM" id="CLU_001201_0_2_0"/>
<keyword evidence="11" id="KW-0028">Amino-acid biosynthesis</keyword>
<dbReference type="InterPro" id="IPR016037">
    <property type="entry name" value="DHQ_synth_AroB"/>
</dbReference>
<evidence type="ECO:0000259" key="20">
    <source>
        <dbReference type="Pfam" id="PF01761"/>
    </source>
</evidence>
<organism evidence="22 23">
    <name type="scientific">Denitrovibrio acetiphilus (strain DSM 12809 / NBRC 114555 / N2460)</name>
    <dbReference type="NCBI Taxonomy" id="522772"/>
    <lineage>
        <taxon>Bacteria</taxon>
        <taxon>Pseudomonadati</taxon>
        <taxon>Deferribacterota</taxon>
        <taxon>Deferribacteres</taxon>
        <taxon>Deferribacterales</taxon>
        <taxon>Geovibrionaceae</taxon>
        <taxon>Denitrovibrio</taxon>
    </lineage>
</organism>
<dbReference type="Pfam" id="PF01761">
    <property type="entry name" value="DHQ_synthase"/>
    <property type="match status" value="1"/>
</dbReference>
<evidence type="ECO:0000256" key="5">
    <source>
        <dbReference type="ARBA" id="ARBA00004496"/>
    </source>
</evidence>
<dbReference type="eggNOG" id="COG0337">
    <property type="taxonomic scope" value="Bacteria"/>
</dbReference>
<dbReference type="Proteomes" id="UP000002012">
    <property type="component" value="Chromosome"/>
</dbReference>
<comment type="cofactor">
    <cofactor evidence="2">
        <name>NAD(+)</name>
        <dbReference type="ChEBI" id="CHEBI:57540"/>
    </cofactor>
</comment>
<comment type="cofactor">
    <cofactor evidence="3">
        <name>Co(2+)</name>
        <dbReference type="ChEBI" id="CHEBI:48828"/>
    </cofactor>
</comment>
<dbReference type="GO" id="GO:0000166">
    <property type="term" value="F:nucleotide binding"/>
    <property type="evidence" value="ECO:0007669"/>
    <property type="project" value="UniProtKB-KW"/>
</dbReference>
<dbReference type="Gene3D" id="3.40.50.1970">
    <property type="match status" value="1"/>
</dbReference>
<dbReference type="InterPro" id="IPR050071">
    <property type="entry name" value="Dehydroquinate_synthase"/>
</dbReference>
<dbReference type="NCBIfam" id="TIGR01357">
    <property type="entry name" value="aroB"/>
    <property type="match status" value="1"/>
</dbReference>
<keyword evidence="12" id="KW-0479">Metal-binding</keyword>
<dbReference type="FunCoup" id="D4H1B8">
    <property type="interactions" value="492"/>
</dbReference>
<gene>
    <name evidence="22" type="ordered locus">Dacet_0060</name>
</gene>
<evidence type="ECO:0000256" key="2">
    <source>
        <dbReference type="ARBA" id="ARBA00001911"/>
    </source>
</evidence>
<evidence type="ECO:0000256" key="6">
    <source>
        <dbReference type="ARBA" id="ARBA00004661"/>
    </source>
</evidence>
<keyword evidence="15" id="KW-0520">NAD</keyword>
<evidence type="ECO:0000256" key="15">
    <source>
        <dbReference type="ARBA" id="ARBA00023027"/>
    </source>
</evidence>
<keyword evidence="13" id="KW-0547">Nucleotide-binding</keyword>
<reference evidence="22 23" key="1">
    <citation type="journal article" date="2010" name="Stand. Genomic Sci.">
        <title>Complete genome sequence of Denitrovibrio acetiphilus type strain (N2460).</title>
        <authorList>
            <person name="Kiss H."/>
            <person name="Lang E."/>
            <person name="Lapidus A."/>
            <person name="Copeland A."/>
            <person name="Nolan M."/>
            <person name="Glavina Del Rio T."/>
            <person name="Chen F."/>
            <person name="Lucas S."/>
            <person name="Tice H."/>
            <person name="Cheng J.F."/>
            <person name="Han C."/>
            <person name="Goodwin L."/>
            <person name="Pitluck S."/>
            <person name="Liolios K."/>
            <person name="Pati A."/>
            <person name="Ivanova N."/>
            <person name="Mavromatis K."/>
            <person name="Chen A."/>
            <person name="Palaniappan K."/>
            <person name="Land M."/>
            <person name="Hauser L."/>
            <person name="Chang Y.J."/>
            <person name="Jeffries C.D."/>
            <person name="Detter J.C."/>
            <person name="Brettin T."/>
            <person name="Spring S."/>
            <person name="Rohde M."/>
            <person name="Goker M."/>
            <person name="Woyke T."/>
            <person name="Bristow J."/>
            <person name="Eisen J.A."/>
            <person name="Markowitz V."/>
            <person name="Hugenholtz P."/>
            <person name="Kyrpides N.C."/>
            <person name="Klenk H.P."/>
        </authorList>
    </citation>
    <scope>NUCLEOTIDE SEQUENCE [LARGE SCALE GENOMIC DNA]</scope>
    <source>
        <strain evidence="23">DSM 12809 / NBRC 114555 / N2460</strain>
    </source>
</reference>